<feature type="compositionally biased region" description="Polar residues" evidence="3">
    <location>
        <begin position="848"/>
        <end position="868"/>
    </location>
</feature>
<reference evidence="4" key="2">
    <citation type="submission" date="2017-06" db="EMBL/GenBank/DDBJ databases">
        <title>WGS assembly of Brachypodium distachyon.</title>
        <authorList>
            <consortium name="The International Brachypodium Initiative"/>
            <person name="Lucas S."/>
            <person name="Harmon-Smith M."/>
            <person name="Lail K."/>
            <person name="Tice H."/>
            <person name="Grimwood J."/>
            <person name="Bruce D."/>
            <person name="Barry K."/>
            <person name="Shu S."/>
            <person name="Lindquist E."/>
            <person name="Wang M."/>
            <person name="Pitluck S."/>
            <person name="Vogel J.P."/>
            <person name="Garvin D.F."/>
            <person name="Mockler T.C."/>
            <person name="Schmutz J."/>
            <person name="Rokhsar D."/>
            <person name="Bevan M.W."/>
        </authorList>
    </citation>
    <scope>NUCLEOTIDE SEQUENCE</scope>
    <source>
        <strain evidence="4">Bd21</strain>
    </source>
</reference>
<sequence>MPPPSASASRFAAHWVADALAGDEALDFSVIKALVGVSPESLAGAPEVTRERVSLRCLQEVVSVATEGEGEGEVAVAVARRILRVDDTRSCEELLLELIGQVGSSGSLENGMLAPFSQDIQKFICIKIPALPKTSFELLREVDPEILSMVPPFPVQQNGNNELGNDRSLCNASHDHVNTEKLGCPTDTPELQQDSLTNFANETDTRNLQKDPMEPNPDFHQPSTSHSRCYDHLREDTGGATGVNTRSPEKSPTNVDRNMSFAAEPSPASCSAALLKSNTEPMPKQDEEDHSTMLQPQSYGDKYPNPPRCNDGDRPCYDGSNNQSSKDQIHEGSTIQAMVAPDFGRSTEALATNTSETSRLSEFVTAEDAAMIAETDRSKTDLNSPQHDNGEKASQELDEGSARIQSVEKDNEPTLQTAGVLPSANCDGAIQGDKSETSHPQENTTDHTKMLEQQNGDKAHLEVGSADKVNPGLHDDAYFLKHTALESPCCNVALHNRSSEGDSLSEKNTGKCMADIQKSCCIRSVPNSPQDGNDEGAKRASNEKIMGNPVVETSHVYCSDDSSTGLAAACLLSMTGKIPICSQVEGLTEQDLCVKCGQDGQLLRCSSCLLAAHDSCFGSSVTFDDSGQFYCAVCFYTKATEAYQKAKKIYAEARKNLSAFLGPKQFAKQHAEQYTEKQQTAANFEDHLNGCNTSKRQDNHQSEADNLSHKDEEPGQQRKKQKTNATSDTCPEQVVTEKAAPYRDCVLQYKTKQVQVAEHEQPVENAKAHEDGNGNSFHEAQHSSQNRCSPVANQNVEADNDDGLTNSHECENSDEIEATSSNDSGKRSSPPWRNMRHHKARFREKETVVSNNSKKALGCQDQNMPSPSRQRKYAYPPKRYSNPLAPAGRRTKLCWTEEEEGALRDAMLKFTPKDNGSIPWVQILEHGRGVFHKTRLPSDLRVKWRNMNKKSGS</sequence>
<dbReference type="PANTHER" id="PTHR47863:SF4">
    <property type="entry name" value="RING_FYVE_PHD ZINC FINGER SUPERFAMILY PROTEIN"/>
    <property type="match status" value="1"/>
</dbReference>
<feature type="region of interest" description="Disordered" evidence="3">
    <location>
        <begin position="766"/>
        <end position="885"/>
    </location>
</feature>
<reference evidence="4 5" key="1">
    <citation type="journal article" date="2010" name="Nature">
        <title>Genome sequencing and analysis of the model grass Brachypodium distachyon.</title>
        <authorList>
            <consortium name="International Brachypodium Initiative"/>
        </authorList>
    </citation>
    <scope>NUCLEOTIDE SEQUENCE [LARGE SCALE GENOMIC DNA]</scope>
    <source>
        <strain evidence="4 5">Bd21</strain>
    </source>
</reference>
<gene>
    <name evidence="5" type="primary">LOC100830030</name>
    <name evidence="4" type="ORF">BRADI_3g44217v3</name>
</gene>
<feature type="compositionally biased region" description="Basic and acidic residues" evidence="3">
    <location>
        <begin position="228"/>
        <end position="237"/>
    </location>
</feature>
<dbReference type="InterPro" id="IPR013083">
    <property type="entry name" value="Znf_RING/FYVE/PHD"/>
</dbReference>
<feature type="compositionally biased region" description="Polar residues" evidence="3">
    <location>
        <begin position="773"/>
        <end position="807"/>
    </location>
</feature>
<feature type="region of interest" description="Disordered" evidence="3">
    <location>
        <begin position="206"/>
        <end position="329"/>
    </location>
</feature>
<dbReference type="OrthoDB" id="785443at2759"/>
<evidence type="ECO:0000313" key="6">
    <source>
        <dbReference type="Proteomes" id="UP000008810"/>
    </source>
</evidence>
<keyword evidence="6" id="KW-1185">Reference proteome</keyword>
<evidence type="ECO:0000256" key="2">
    <source>
        <dbReference type="ARBA" id="ARBA00022833"/>
    </source>
</evidence>
<dbReference type="RefSeq" id="XP_003572559.1">
    <property type="nucleotide sequence ID" value="XM_003572511.4"/>
</dbReference>
<dbReference type="FunCoup" id="A0A0Q3IG03">
    <property type="interactions" value="99"/>
</dbReference>
<evidence type="ECO:0000256" key="3">
    <source>
        <dbReference type="SAM" id="MobiDB-lite"/>
    </source>
</evidence>
<dbReference type="AlphaFoldDB" id="A0A0Q3IG03"/>
<reference evidence="5" key="3">
    <citation type="submission" date="2018-08" db="UniProtKB">
        <authorList>
            <consortium name="EnsemblPlants"/>
        </authorList>
    </citation>
    <scope>IDENTIFICATION</scope>
    <source>
        <strain evidence="5">cv. Bd21</strain>
    </source>
</reference>
<keyword evidence="1" id="KW-0479">Metal-binding</keyword>
<dbReference type="Gene3D" id="3.30.40.10">
    <property type="entry name" value="Zinc/RING finger domain, C3HC4 (zinc finger)"/>
    <property type="match status" value="1"/>
</dbReference>
<proteinExistence type="predicted"/>
<feature type="compositionally biased region" description="Polar residues" evidence="3">
    <location>
        <begin position="242"/>
        <end position="257"/>
    </location>
</feature>
<dbReference type="SUPFAM" id="SSF57903">
    <property type="entry name" value="FYVE/PHD zinc finger"/>
    <property type="match status" value="1"/>
</dbReference>
<dbReference type="KEGG" id="bdi:100830030"/>
<keyword evidence="2" id="KW-0862">Zinc</keyword>
<dbReference type="GO" id="GO:0008270">
    <property type="term" value="F:zinc ion binding"/>
    <property type="evidence" value="ECO:0007669"/>
    <property type="project" value="UniProtKB-KW"/>
</dbReference>
<dbReference type="Gene3D" id="1.10.10.60">
    <property type="entry name" value="Homeodomain-like"/>
    <property type="match status" value="1"/>
</dbReference>
<dbReference type="Proteomes" id="UP000008810">
    <property type="component" value="Chromosome 3"/>
</dbReference>
<dbReference type="ExpressionAtlas" id="A0A0Q3IG03">
    <property type="expression patterns" value="baseline and differential"/>
</dbReference>
<evidence type="ECO:0000313" key="4">
    <source>
        <dbReference type="EMBL" id="KQJ99603.1"/>
    </source>
</evidence>
<organism evidence="4">
    <name type="scientific">Brachypodium distachyon</name>
    <name type="common">Purple false brome</name>
    <name type="synonym">Trachynia distachya</name>
    <dbReference type="NCBI Taxonomy" id="15368"/>
    <lineage>
        <taxon>Eukaryota</taxon>
        <taxon>Viridiplantae</taxon>
        <taxon>Streptophyta</taxon>
        <taxon>Embryophyta</taxon>
        <taxon>Tracheophyta</taxon>
        <taxon>Spermatophyta</taxon>
        <taxon>Magnoliopsida</taxon>
        <taxon>Liliopsida</taxon>
        <taxon>Poales</taxon>
        <taxon>Poaceae</taxon>
        <taxon>BOP clade</taxon>
        <taxon>Pooideae</taxon>
        <taxon>Stipodae</taxon>
        <taxon>Brachypodieae</taxon>
        <taxon>Brachypodium</taxon>
    </lineage>
</organism>
<dbReference type="Gramene" id="KQJ99603">
    <property type="protein sequence ID" value="KQJ99603"/>
    <property type="gene ID" value="BRADI_3g44217v3"/>
</dbReference>
<dbReference type="EnsemblPlants" id="KQJ99603">
    <property type="protein sequence ID" value="KQJ99603"/>
    <property type="gene ID" value="BRADI_3g44217v3"/>
</dbReference>
<evidence type="ECO:0008006" key="7">
    <source>
        <dbReference type="Google" id="ProtNLM"/>
    </source>
</evidence>
<feature type="region of interest" description="Disordered" evidence="3">
    <location>
        <begin position="688"/>
        <end position="732"/>
    </location>
</feature>
<feature type="compositionally biased region" description="Low complexity" evidence="3">
    <location>
        <begin position="260"/>
        <end position="277"/>
    </location>
</feature>
<name>A0A0Q3IG03_BRADI</name>
<feature type="compositionally biased region" description="Polar residues" evidence="3">
    <location>
        <begin position="319"/>
        <end position="329"/>
    </location>
</feature>
<evidence type="ECO:0000313" key="5">
    <source>
        <dbReference type="EnsemblPlants" id="KQJ99603"/>
    </source>
</evidence>
<dbReference type="InterPro" id="IPR011011">
    <property type="entry name" value="Znf_FYVE_PHD"/>
</dbReference>
<keyword evidence="1" id="KW-0863">Zinc-finger</keyword>
<feature type="compositionally biased region" description="Basic and acidic residues" evidence="3">
    <location>
        <begin position="433"/>
        <end position="449"/>
    </location>
</feature>
<evidence type="ECO:0000256" key="1">
    <source>
        <dbReference type="ARBA" id="ARBA00022771"/>
    </source>
</evidence>
<protein>
    <recommendedName>
        <fullName evidence="7">Myb-like domain-containing protein</fullName>
    </recommendedName>
</protein>
<dbReference type="EMBL" id="CM000882">
    <property type="protein sequence ID" value="KQJ99603.1"/>
    <property type="molecule type" value="Genomic_DNA"/>
</dbReference>
<dbReference type="GeneID" id="100830030"/>
<dbReference type="PANTHER" id="PTHR47863">
    <property type="entry name" value="RING/FYVE/PHD ZINC FINGER SUPERFAMILY PROTEIN"/>
    <property type="match status" value="1"/>
</dbReference>
<feature type="compositionally biased region" description="Basic and acidic residues" evidence="3">
    <location>
        <begin position="695"/>
        <end position="716"/>
    </location>
</feature>
<accession>A0A0Q3IG03</accession>
<feature type="region of interest" description="Disordered" evidence="3">
    <location>
        <begin position="374"/>
        <end position="449"/>
    </location>
</feature>